<dbReference type="InterPro" id="IPR015262">
    <property type="entry name" value="tRNA_Ile_lys_synt_subst-bd"/>
</dbReference>
<comment type="caution">
    <text evidence="10">The sequence shown here is derived from an EMBL/GenBank/DDBJ whole genome shotgun (WGS) entry which is preliminary data.</text>
</comment>
<dbReference type="Pfam" id="PF01171">
    <property type="entry name" value="ATP_bind_3"/>
    <property type="match status" value="1"/>
</dbReference>
<dbReference type="Proteomes" id="UP000199588">
    <property type="component" value="Unassembled WGS sequence"/>
</dbReference>
<comment type="domain">
    <text evidence="8">The N-terminal region contains the highly conserved SGGXDS motif, predicted to be a P-loop motif involved in ATP binding.</text>
</comment>
<evidence type="ECO:0000256" key="7">
    <source>
        <dbReference type="ARBA" id="ARBA00048539"/>
    </source>
</evidence>
<dbReference type="RefSeq" id="WP_090654745.1">
    <property type="nucleotide sequence ID" value="NZ_CP015031.1"/>
</dbReference>
<evidence type="ECO:0000256" key="2">
    <source>
        <dbReference type="ARBA" id="ARBA00022490"/>
    </source>
</evidence>
<dbReference type="InterPro" id="IPR012094">
    <property type="entry name" value="tRNA_Ile_lys_synt"/>
</dbReference>
<keyword evidence="2 8" id="KW-0963">Cytoplasm</keyword>
<evidence type="ECO:0000313" key="10">
    <source>
        <dbReference type="EMBL" id="SCX96236.1"/>
    </source>
</evidence>
<comment type="subcellular location">
    <subcellularLocation>
        <location evidence="1 8">Cytoplasm</location>
    </subcellularLocation>
</comment>
<feature type="domain" description="Lysidine-tRNA(Ile) synthetase C-terminal" evidence="9">
    <location>
        <begin position="367"/>
        <end position="423"/>
    </location>
</feature>
<comment type="similarity">
    <text evidence="8">Belongs to the tRNA(Ile)-lysidine synthase family.</text>
</comment>
<dbReference type="InterPro" id="IPR014729">
    <property type="entry name" value="Rossmann-like_a/b/a_fold"/>
</dbReference>
<dbReference type="InterPro" id="IPR012796">
    <property type="entry name" value="Lysidine-tRNA-synth_C"/>
</dbReference>
<evidence type="ECO:0000256" key="5">
    <source>
        <dbReference type="ARBA" id="ARBA00022741"/>
    </source>
</evidence>
<dbReference type="EC" id="6.3.4.19" evidence="8"/>
<dbReference type="NCBIfam" id="TIGR02432">
    <property type="entry name" value="lysidine_TilS_N"/>
    <property type="match status" value="1"/>
</dbReference>
<gene>
    <name evidence="8" type="primary">tilS</name>
    <name evidence="10" type="ORF">SAMN02910354_00976</name>
</gene>
<evidence type="ECO:0000256" key="8">
    <source>
        <dbReference type="HAMAP-Rule" id="MF_01161"/>
    </source>
</evidence>
<dbReference type="SUPFAM" id="SSF52402">
    <property type="entry name" value="Adenine nucleotide alpha hydrolases-like"/>
    <property type="match status" value="1"/>
</dbReference>
<dbReference type="SMART" id="SM00977">
    <property type="entry name" value="TilS_C"/>
    <property type="match status" value="1"/>
</dbReference>
<dbReference type="Gene3D" id="3.40.50.620">
    <property type="entry name" value="HUPs"/>
    <property type="match status" value="1"/>
</dbReference>
<dbReference type="InterPro" id="IPR011063">
    <property type="entry name" value="TilS/TtcA_N"/>
</dbReference>
<dbReference type="PANTHER" id="PTHR43033">
    <property type="entry name" value="TRNA(ILE)-LYSIDINE SYNTHASE-RELATED"/>
    <property type="match status" value="1"/>
</dbReference>
<protein>
    <recommendedName>
        <fullName evidence="8">tRNA(Ile)-lysidine synthase</fullName>
        <ecNumber evidence="8">6.3.4.19</ecNumber>
    </recommendedName>
    <alternativeName>
        <fullName evidence="8">tRNA(Ile)-2-lysyl-cytidine synthase</fullName>
    </alternativeName>
    <alternativeName>
        <fullName evidence="8">tRNA(Ile)-lysidine synthetase</fullName>
    </alternativeName>
</protein>
<comment type="function">
    <text evidence="8">Ligates lysine onto the cytidine present at position 34 of the AUA codon-specific tRNA(Ile) that contains the anticodon CAU, in an ATP-dependent manner. Cytidine is converted to lysidine, thus changing the amino acid specificity of the tRNA from methionine to isoleucine.</text>
</comment>
<dbReference type="SUPFAM" id="SSF82829">
    <property type="entry name" value="MesJ substrate recognition domain-like"/>
    <property type="match status" value="1"/>
</dbReference>
<evidence type="ECO:0000256" key="3">
    <source>
        <dbReference type="ARBA" id="ARBA00022598"/>
    </source>
</evidence>
<comment type="catalytic activity">
    <reaction evidence="7 8">
        <text>cytidine(34) in tRNA(Ile2) + L-lysine + ATP = lysidine(34) in tRNA(Ile2) + AMP + diphosphate + H(+)</text>
        <dbReference type="Rhea" id="RHEA:43744"/>
        <dbReference type="Rhea" id="RHEA-COMP:10625"/>
        <dbReference type="Rhea" id="RHEA-COMP:10670"/>
        <dbReference type="ChEBI" id="CHEBI:15378"/>
        <dbReference type="ChEBI" id="CHEBI:30616"/>
        <dbReference type="ChEBI" id="CHEBI:32551"/>
        <dbReference type="ChEBI" id="CHEBI:33019"/>
        <dbReference type="ChEBI" id="CHEBI:82748"/>
        <dbReference type="ChEBI" id="CHEBI:83665"/>
        <dbReference type="ChEBI" id="CHEBI:456215"/>
        <dbReference type="EC" id="6.3.4.19"/>
    </reaction>
</comment>
<keyword evidence="6 8" id="KW-0067">ATP-binding</keyword>
<dbReference type="Pfam" id="PF11734">
    <property type="entry name" value="TilS_C"/>
    <property type="match status" value="1"/>
</dbReference>
<dbReference type="PANTHER" id="PTHR43033:SF1">
    <property type="entry name" value="TRNA(ILE)-LYSIDINE SYNTHASE-RELATED"/>
    <property type="match status" value="1"/>
</dbReference>
<dbReference type="EMBL" id="FMUQ01000006">
    <property type="protein sequence ID" value="SCX96236.1"/>
    <property type="molecule type" value="Genomic_DNA"/>
</dbReference>
<dbReference type="CDD" id="cd01992">
    <property type="entry name" value="TilS_N"/>
    <property type="match status" value="1"/>
</dbReference>
<evidence type="ECO:0000259" key="9">
    <source>
        <dbReference type="SMART" id="SM00977"/>
    </source>
</evidence>
<dbReference type="Pfam" id="PF09179">
    <property type="entry name" value="TilS"/>
    <property type="match status" value="1"/>
</dbReference>
<reference evidence="10 11" key="1">
    <citation type="submission" date="2016-10" db="EMBL/GenBank/DDBJ databases">
        <authorList>
            <person name="Varghese N."/>
            <person name="Submissions S."/>
        </authorList>
    </citation>
    <scope>NUCLEOTIDE SEQUENCE [LARGE SCALE GENOMIC DNA]</scope>
    <source>
        <strain evidence="10 11">DSM 22022</strain>
    </source>
</reference>
<evidence type="ECO:0000256" key="1">
    <source>
        <dbReference type="ARBA" id="ARBA00004496"/>
    </source>
</evidence>
<organism evidence="10 11">
    <name type="scientific">Basfia succiniciproducens</name>
    <dbReference type="NCBI Taxonomy" id="653940"/>
    <lineage>
        <taxon>Bacteria</taxon>
        <taxon>Pseudomonadati</taxon>
        <taxon>Pseudomonadota</taxon>
        <taxon>Gammaproteobacteria</taxon>
        <taxon>Pasteurellales</taxon>
        <taxon>Pasteurellaceae</taxon>
        <taxon>Basfia</taxon>
    </lineage>
</organism>
<dbReference type="NCBIfam" id="TIGR02433">
    <property type="entry name" value="lysidine_TilS_C"/>
    <property type="match status" value="1"/>
</dbReference>
<keyword evidence="4 8" id="KW-0819">tRNA processing</keyword>
<dbReference type="InterPro" id="IPR012795">
    <property type="entry name" value="tRNA_Ile_lys_synt_N"/>
</dbReference>
<proteinExistence type="inferred from homology"/>
<feature type="binding site" evidence="8">
    <location>
        <begin position="22"/>
        <end position="27"/>
    </location>
    <ligand>
        <name>ATP</name>
        <dbReference type="ChEBI" id="CHEBI:30616"/>
    </ligand>
</feature>
<dbReference type="HAMAP" id="MF_01161">
    <property type="entry name" value="tRNA_Ile_lys_synt"/>
    <property type="match status" value="1"/>
</dbReference>
<keyword evidence="11" id="KW-1185">Reference proteome</keyword>
<keyword evidence="5 8" id="KW-0547">Nucleotide-binding</keyword>
<keyword evidence="3 8" id="KW-0436">Ligase</keyword>
<accession>A0A1G5C1P5</accession>
<name>A0A1G5C1P5_9PAST</name>
<evidence type="ECO:0000256" key="4">
    <source>
        <dbReference type="ARBA" id="ARBA00022694"/>
    </source>
</evidence>
<dbReference type="SUPFAM" id="SSF56037">
    <property type="entry name" value="PheT/TilS domain"/>
    <property type="match status" value="1"/>
</dbReference>
<dbReference type="Gene3D" id="1.20.59.20">
    <property type="match status" value="1"/>
</dbReference>
<sequence>MSDIFNQFQQQIYQQKILIAFSGGLDSTALLALCKKLQENRPHFQFRAIHIHHGLSPNADKWALHCENICRQFSIPLIVEKVRVDKSNGIEAGAREARYHAIANHLNIDEVLATAHHLNDQTETFLLALKRGSGVQGLSAMQKESVVFNLPIFRPLLQFTRAQLEDYVKSQKINWIEDESNEDNSYDRNFLRNIILPKMKTRWAHFDQAVYRAAQHCFEQTQLVNELLEDEFQKIFEKNDRTLSVKLFDRYSYIKQKALLRLWLARLQLAMPSQKQLEQLIRDVIFAKPDAIPQFKLANQVIRRYQQKLYLTADFADLTTVAIPLKISQTVPLPDGLGHISLREQSGCFVFSWRHYQVQLPPCKQPIEIRFAYSGKVKLHKNGVNQDIKKVWQNLNVPPWLRNRTPLIFYGDQLKSAVGFFKVFDC</sequence>
<evidence type="ECO:0000256" key="6">
    <source>
        <dbReference type="ARBA" id="ARBA00022840"/>
    </source>
</evidence>
<evidence type="ECO:0000313" key="11">
    <source>
        <dbReference type="Proteomes" id="UP000199588"/>
    </source>
</evidence>